<organism evidence="5 6">
    <name type="scientific">Cricetulus griseus</name>
    <name type="common">Chinese hamster</name>
    <name type="synonym">Cricetulus barabensis griseus</name>
    <dbReference type="NCBI Taxonomy" id="10029"/>
    <lineage>
        <taxon>Eukaryota</taxon>
        <taxon>Metazoa</taxon>
        <taxon>Chordata</taxon>
        <taxon>Craniata</taxon>
        <taxon>Vertebrata</taxon>
        <taxon>Euteleostomi</taxon>
        <taxon>Mammalia</taxon>
        <taxon>Eutheria</taxon>
        <taxon>Euarchontoglires</taxon>
        <taxon>Glires</taxon>
        <taxon>Rodentia</taxon>
        <taxon>Myomorpha</taxon>
        <taxon>Muroidea</taxon>
        <taxon>Cricetidae</taxon>
        <taxon>Cricetinae</taxon>
        <taxon>Cricetulus</taxon>
    </lineage>
</organism>
<dbReference type="RefSeq" id="XP_007643519.1">
    <property type="nucleotide sequence ID" value="XM_007645329.1"/>
</dbReference>
<evidence type="ECO:0000256" key="2">
    <source>
        <dbReference type="ARBA" id="ARBA00008474"/>
    </source>
</evidence>
<dbReference type="CDD" id="cd10288">
    <property type="entry name" value="prolactin_like"/>
    <property type="match status" value="1"/>
</dbReference>
<reference evidence="5" key="2">
    <citation type="journal article" date="2020" name="Biotechnol. Bioeng.">
        <title>Chromosome-scale scaffolds for the Chinese hamster reference genome assembly to facilitate the study of the CHO epigenome.</title>
        <authorList>
            <person name="Hilliard W."/>
            <person name="MacDonald M."/>
            <person name="Lee K.H."/>
        </authorList>
    </citation>
    <scope>NUCLEOTIDE SEQUENCE [LARGE SCALE GENOMIC DNA]</scope>
    <source>
        <strain evidence="5">17A/GY</strain>
    </source>
</reference>
<reference evidence="6" key="3">
    <citation type="submission" date="2025-08" db="UniProtKB">
        <authorList>
            <consortium name="RefSeq"/>
        </authorList>
    </citation>
    <scope>IDENTIFICATION</scope>
    <source>
        <strain evidence="6">17A/GY</strain>
        <tissue evidence="6">Liver</tissue>
    </source>
</reference>
<evidence type="ECO:0000313" key="6">
    <source>
        <dbReference type="RefSeq" id="XP_027265045.1"/>
    </source>
</evidence>
<dbReference type="PANTHER" id="PTHR11417:SF35">
    <property type="entry name" value="PROLACTIN-2B1"/>
    <property type="match status" value="1"/>
</dbReference>
<dbReference type="GO" id="GO:0008284">
    <property type="term" value="P:positive regulation of cell population proliferation"/>
    <property type="evidence" value="ECO:0007669"/>
    <property type="project" value="TreeGrafter"/>
</dbReference>
<dbReference type="InterPro" id="IPR009079">
    <property type="entry name" value="4_helix_cytokine-like_core"/>
</dbReference>
<dbReference type="AlphaFoldDB" id="A0A9J7FPF1"/>
<keyword evidence="3" id="KW-0964">Secreted</keyword>
<protein>
    <submittedName>
        <fullName evidence="6">Prolactin-2B1-like</fullName>
    </submittedName>
</protein>
<dbReference type="PANTHER" id="PTHR11417">
    <property type="entry name" value="SOMATOTROPIN,PROLACTIN"/>
    <property type="match status" value="1"/>
</dbReference>
<dbReference type="Proteomes" id="UP001108280">
    <property type="component" value="Chromosome 3"/>
</dbReference>
<evidence type="ECO:0000256" key="3">
    <source>
        <dbReference type="ARBA" id="ARBA00022525"/>
    </source>
</evidence>
<dbReference type="OrthoDB" id="9946219at2759"/>
<evidence type="ECO:0000256" key="4">
    <source>
        <dbReference type="RuleBase" id="RU003618"/>
    </source>
</evidence>
<dbReference type="KEGG" id="cge:100761856"/>
<dbReference type="GO" id="GO:0005148">
    <property type="term" value="F:prolactin receptor binding"/>
    <property type="evidence" value="ECO:0007669"/>
    <property type="project" value="TreeGrafter"/>
</dbReference>
<dbReference type="SUPFAM" id="SSF47266">
    <property type="entry name" value="4-helical cytokines"/>
    <property type="match status" value="1"/>
</dbReference>
<dbReference type="PRINTS" id="PR00836">
    <property type="entry name" value="SOMATOTROPIN"/>
</dbReference>
<dbReference type="RefSeq" id="XP_027265045.1">
    <property type="nucleotide sequence ID" value="XM_027409244.1"/>
</dbReference>
<name>A0A9J7FPF1_CRIGR</name>
<evidence type="ECO:0000313" key="5">
    <source>
        <dbReference type="Proteomes" id="UP001108280"/>
    </source>
</evidence>
<proteinExistence type="inferred from homology"/>
<dbReference type="GO" id="GO:0030879">
    <property type="term" value="P:mammary gland development"/>
    <property type="evidence" value="ECO:0007669"/>
    <property type="project" value="TreeGrafter"/>
</dbReference>
<comment type="subcellular location">
    <subcellularLocation>
        <location evidence="1 4">Secreted</location>
    </subcellularLocation>
</comment>
<sequence length="289" mass="32827">MVAPFGFTIGKVKHGIEGDEVYMVRASIITVANKEFRFSDVYKPSYWLFVDTHKGDCRQPKRKGSQTGFSSLARVSLLLLLSYLLFGDNVTSAATCVKRDGDTQKTLEKLFKLATFMSQITSSQAAKMFTEFDKQYAQGKNYNDRFPESCPTESFDTPENKGQVLESNSEVLLKLVCNLLYSWTEPLFHLVNEMSALQGDTSAMLSKAREIRAKFGELRVGVKVILNKIGEKDNEIYVAWSGLPSLQSSNEDIRGFAFFNLIRCLVRDSHRINTYLEVLKYRMIHQNNC</sequence>
<reference evidence="5" key="1">
    <citation type="journal article" date="2018" name="Biotechnol. Bioeng.">
        <title>A reference genome of the Chinese hamster based on a hybrid assembly strategy.</title>
        <authorList>
            <person name="Rupp O."/>
            <person name="MacDonald M.L."/>
            <person name="Li S."/>
            <person name="Dhiman H."/>
            <person name="Polson S."/>
            <person name="Griep S."/>
            <person name="Heffner K."/>
            <person name="Hernandez I."/>
            <person name="Brinkrolf K."/>
            <person name="Jadhav V."/>
            <person name="Samoudi M."/>
            <person name="Hao H."/>
            <person name="Kingham B."/>
            <person name="Goesmann A."/>
            <person name="Betenbaugh M.J."/>
            <person name="Lewis N.E."/>
            <person name="Borth N."/>
            <person name="Lee K.H."/>
        </authorList>
    </citation>
    <scope>NUCLEOTIDE SEQUENCE [LARGE SCALE GENOMIC DNA]</scope>
    <source>
        <strain evidence="5">17A/GY</strain>
    </source>
</reference>
<dbReference type="GO" id="GO:0031667">
    <property type="term" value="P:response to nutrient levels"/>
    <property type="evidence" value="ECO:0007669"/>
    <property type="project" value="TreeGrafter"/>
</dbReference>
<accession>A0A9J7FPF1</accession>
<dbReference type="InterPro" id="IPR018116">
    <property type="entry name" value="Somatotropin_CS"/>
</dbReference>
<dbReference type="PROSITE" id="PS00266">
    <property type="entry name" value="SOMATOTROPIN_1"/>
    <property type="match status" value="1"/>
</dbReference>
<gene>
    <name evidence="6" type="primary">LOC100761856</name>
</gene>
<dbReference type="GO" id="GO:1903489">
    <property type="term" value="P:positive regulation of lactation"/>
    <property type="evidence" value="ECO:0007669"/>
    <property type="project" value="TreeGrafter"/>
</dbReference>
<comment type="similarity">
    <text evidence="2 4">Belongs to the somatotropin/prolactin family.</text>
</comment>
<keyword evidence="5" id="KW-1185">Reference proteome</keyword>
<dbReference type="GO" id="GO:0046427">
    <property type="term" value="P:positive regulation of receptor signaling pathway via JAK-STAT"/>
    <property type="evidence" value="ECO:0007669"/>
    <property type="project" value="TreeGrafter"/>
</dbReference>
<dbReference type="Pfam" id="PF00103">
    <property type="entry name" value="Hormone_1"/>
    <property type="match status" value="1"/>
</dbReference>
<dbReference type="InterPro" id="IPR001400">
    <property type="entry name" value="Somatotropin/Prolactin"/>
</dbReference>
<dbReference type="GeneID" id="100761856"/>
<dbReference type="Gene3D" id="1.20.1250.10">
    <property type="match status" value="1"/>
</dbReference>
<dbReference type="GO" id="GO:0005615">
    <property type="term" value="C:extracellular space"/>
    <property type="evidence" value="ECO:0007669"/>
    <property type="project" value="TreeGrafter"/>
</dbReference>
<dbReference type="GO" id="GO:0007565">
    <property type="term" value="P:female pregnancy"/>
    <property type="evidence" value="ECO:0007669"/>
    <property type="project" value="TreeGrafter"/>
</dbReference>
<keyword evidence="4" id="KW-0372">Hormone</keyword>
<dbReference type="GO" id="GO:0005179">
    <property type="term" value="F:hormone activity"/>
    <property type="evidence" value="ECO:0007669"/>
    <property type="project" value="UniProtKB-KW"/>
</dbReference>
<evidence type="ECO:0000256" key="1">
    <source>
        <dbReference type="ARBA" id="ARBA00004613"/>
    </source>
</evidence>